<gene>
    <name evidence="2" type="ORF">PPROV_000050300</name>
</gene>
<proteinExistence type="predicted"/>
<sequence length="111" mass="13181">MLKDEENEKAKIQNDLAVLTKRLSTVNDSIAKKITSRNEYVHIRARVLTHTCAPFPEQKLTEPNQPNPTITTDTTKPFKRRRLLTRKFLRARRHFSPCSRERVCRLRKRLR</sequence>
<name>A0A830H3Q1_9CHLO</name>
<feature type="compositionally biased region" description="Polar residues" evidence="1">
    <location>
        <begin position="61"/>
        <end position="73"/>
    </location>
</feature>
<dbReference type="EMBL" id="BNJQ01000002">
    <property type="protein sequence ID" value="GHP01746.1"/>
    <property type="molecule type" value="Genomic_DNA"/>
</dbReference>
<dbReference type="Proteomes" id="UP000660262">
    <property type="component" value="Unassembled WGS sequence"/>
</dbReference>
<reference evidence="2" key="1">
    <citation type="submission" date="2020-10" db="EMBL/GenBank/DDBJ databases">
        <title>Unveiling of a novel bifunctional photoreceptor, Dualchrome1, isolated from a cosmopolitan green alga.</title>
        <authorList>
            <person name="Suzuki S."/>
            <person name="Kawachi M."/>
        </authorList>
    </citation>
    <scope>NUCLEOTIDE SEQUENCE</scope>
    <source>
        <strain evidence="2">NIES 2893</strain>
    </source>
</reference>
<protein>
    <submittedName>
        <fullName evidence="2">Uncharacterized protein</fullName>
    </submittedName>
</protein>
<dbReference type="AlphaFoldDB" id="A0A830H3Q1"/>
<feature type="region of interest" description="Disordered" evidence="1">
    <location>
        <begin position="56"/>
        <end position="77"/>
    </location>
</feature>
<keyword evidence="3" id="KW-1185">Reference proteome</keyword>
<dbReference type="OrthoDB" id="295355at2759"/>
<evidence type="ECO:0000313" key="2">
    <source>
        <dbReference type="EMBL" id="GHP01746.1"/>
    </source>
</evidence>
<organism evidence="2 3">
    <name type="scientific">Pycnococcus provasolii</name>
    <dbReference type="NCBI Taxonomy" id="41880"/>
    <lineage>
        <taxon>Eukaryota</taxon>
        <taxon>Viridiplantae</taxon>
        <taxon>Chlorophyta</taxon>
        <taxon>Pseudoscourfieldiophyceae</taxon>
        <taxon>Pseudoscourfieldiales</taxon>
        <taxon>Pycnococcaceae</taxon>
        <taxon>Pycnococcus</taxon>
    </lineage>
</organism>
<evidence type="ECO:0000256" key="1">
    <source>
        <dbReference type="SAM" id="MobiDB-lite"/>
    </source>
</evidence>
<evidence type="ECO:0000313" key="3">
    <source>
        <dbReference type="Proteomes" id="UP000660262"/>
    </source>
</evidence>
<comment type="caution">
    <text evidence="2">The sequence shown here is derived from an EMBL/GenBank/DDBJ whole genome shotgun (WGS) entry which is preliminary data.</text>
</comment>
<accession>A0A830H3Q1</accession>